<gene>
    <name evidence="2" type="ORF">GUJ93_ZPchr0004g38374</name>
</gene>
<evidence type="ECO:0000313" key="2">
    <source>
        <dbReference type="EMBL" id="KAG8065354.1"/>
    </source>
</evidence>
<sequence>MGPKRQNEARGDIHLEPGFGVLRQGRKSSGLRRPSKGDLEDGSVKAPKGRVQILLRRGDITRSRSASFATRYSLKG</sequence>
<dbReference type="AlphaFoldDB" id="A0A8J5SG22"/>
<organism evidence="2 3">
    <name type="scientific">Zizania palustris</name>
    <name type="common">Northern wild rice</name>
    <dbReference type="NCBI Taxonomy" id="103762"/>
    <lineage>
        <taxon>Eukaryota</taxon>
        <taxon>Viridiplantae</taxon>
        <taxon>Streptophyta</taxon>
        <taxon>Embryophyta</taxon>
        <taxon>Tracheophyta</taxon>
        <taxon>Spermatophyta</taxon>
        <taxon>Magnoliopsida</taxon>
        <taxon>Liliopsida</taxon>
        <taxon>Poales</taxon>
        <taxon>Poaceae</taxon>
        <taxon>BOP clade</taxon>
        <taxon>Oryzoideae</taxon>
        <taxon>Oryzeae</taxon>
        <taxon>Zizaniinae</taxon>
        <taxon>Zizania</taxon>
    </lineage>
</organism>
<keyword evidence="3" id="KW-1185">Reference proteome</keyword>
<feature type="compositionally biased region" description="Basic residues" evidence="1">
    <location>
        <begin position="24"/>
        <end position="34"/>
    </location>
</feature>
<reference evidence="2" key="1">
    <citation type="journal article" date="2021" name="bioRxiv">
        <title>Whole Genome Assembly and Annotation of Northern Wild Rice, Zizania palustris L., Supports a Whole Genome Duplication in the Zizania Genus.</title>
        <authorList>
            <person name="Haas M."/>
            <person name="Kono T."/>
            <person name="Macchietto M."/>
            <person name="Millas R."/>
            <person name="McGilp L."/>
            <person name="Shao M."/>
            <person name="Duquette J."/>
            <person name="Hirsch C.N."/>
            <person name="Kimball J."/>
        </authorList>
    </citation>
    <scope>NUCLEOTIDE SEQUENCE</scope>
    <source>
        <tissue evidence="2">Fresh leaf tissue</tissue>
    </source>
</reference>
<dbReference type="Proteomes" id="UP000729402">
    <property type="component" value="Unassembled WGS sequence"/>
</dbReference>
<evidence type="ECO:0000313" key="3">
    <source>
        <dbReference type="Proteomes" id="UP000729402"/>
    </source>
</evidence>
<name>A0A8J5SG22_ZIZPA</name>
<proteinExistence type="predicted"/>
<protein>
    <submittedName>
        <fullName evidence="2">Uncharacterized protein</fullName>
    </submittedName>
</protein>
<comment type="caution">
    <text evidence="2">The sequence shown here is derived from an EMBL/GenBank/DDBJ whole genome shotgun (WGS) entry which is preliminary data.</text>
</comment>
<accession>A0A8J5SG22</accession>
<feature type="region of interest" description="Disordered" evidence="1">
    <location>
        <begin position="1"/>
        <end position="45"/>
    </location>
</feature>
<dbReference type="EMBL" id="JAAALK010000285">
    <property type="protein sequence ID" value="KAG8065354.1"/>
    <property type="molecule type" value="Genomic_DNA"/>
</dbReference>
<evidence type="ECO:0000256" key="1">
    <source>
        <dbReference type="SAM" id="MobiDB-lite"/>
    </source>
</evidence>
<feature type="compositionally biased region" description="Basic and acidic residues" evidence="1">
    <location>
        <begin position="1"/>
        <end position="15"/>
    </location>
</feature>
<reference evidence="2" key="2">
    <citation type="submission" date="2021-02" db="EMBL/GenBank/DDBJ databases">
        <authorList>
            <person name="Kimball J.A."/>
            <person name="Haas M.W."/>
            <person name="Macchietto M."/>
            <person name="Kono T."/>
            <person name="Duquette J."/>
            <person name="Shao M."/>
        </authorList>
    </citation>
    <scope>NUCLEOTIDE SEQUENCE</scope>
    <source>
        <tissue evidence="2">Fresh leaf tissue</tissue>
    </source>
</reference>